<sequence length="103" mass="11974">MPKFNEPDKYFNEKIKEPIEKELTRKLDAEFGKILDDATSKSVRSSELGGLPNDPFCELLEKEAEKFVKDCLNEPNSDYKIKLRTHLESLKKEYDEQSSKIFG</sequence>
<reference evidence="1 2" key="1">
    <citation type="submission" date="2016-08" db="EMBL/GenBank/DDBJ databases">
        <title>Draft genome sequence of Candidatus Piscirickettsia litoralis, from seawater.</title>
        <authorList>
            <person name="Wan X."/>
            <person name="Lee A.J."/>
            <person name="Hou S."/>
            <person name="Donachie S.P."/>
        </authorList>
    </citation>
    <scope>NUCLEOTIDE SEQUENCE [LARGE SCALE GENOMIC DNA]</scope>
    <source>
        <strain evidence="1 2">Y2</strain>
    </source>
</reference>
<organism evidence="1 2">
    <name type="scientific">Piscirickettsia litoralis</name>
    <dbReference type="NCBI Taxonomy" id="1891921"/>
    <lineage>
        <taxon>Bacteria</taxon>
        <taxon>Pseudomonadati</taxon>
        <taxon>Pseudomonadota</taxon>
        <taxon>Gammaproteobacteria</taxon>
        <taxon>Thiotrichales</taxon>
        <taxon>Piscirickettsiaceae</taxon>
        <taxon>Piscirickettsia</taxon>
    </lineage>
</organism>
<comment type="caution">
    <text evidence="1">The sequence shown here is derived from an EMBL/GenBank/DDBJ whole genome shotgun (WGS) entry which is preliminary data.</text>
</comment>
<gene>
    <name evidence="1" type="ORF">BGC07_15275</name>
</gene>
<dbReference type="RefSeq" id="WP_069313939.1">
    <property type="nucleotide sequence ID" value="NZ_MDTU01000002.1"/>
</dbReference>
<protein>
    <submittedName>
        <fullName evidence="1">Uncharacterized protein</fullName>
    </submittedName>
</protein>
<evidence type="ECO:0000313" key="1">
    <source>
        <dbReference type="EMBL" id="ODN41474.1"/>
    </source>
</evidence>
<name>A0ABX3A5T1_9GAMM</name>
<dbReference type="EMBL" id="MDTU01000002">
    <property type="protein sequence ID" value="ODN41474.1"/>
    <property type="molecule type" value="Genomic_DNA"/>
</dbReference>
<dbReference type="Proteomes" id="UP000094329">
    <property type="component" value="Unassembled WGS sequence"/>
</dbReference>
<evidence type="ECO:0000313" key="2">
    <source>
        <dbReference type="Proteomes" id="UP000094329"/>
    </source>
</evidence>
<proteinExistence type="predicted"/>
<accession>A0ABX3A5T1</accession>
<keyword evidence="2" id="KW-1185">Reference proteome</keyword>